<dbReference type="InterPro" id="IPR048760">
    <property type="entry name" value="VP0354-like_sensor_dom"/>
</dbReference>
<dbReference type="SMART" id="SM00304">
    <property type="entry name" value="HAMP"/>
    <property type="match status" value="1"/>
</dbReference>
<dbReference type="SMART" id="SM00387">
    <property type="entry name" value="HATPase_c"/>
    <property type="match status" value="1"/>
</dbReference>
<feature type="transmembrane region" description="Helical" evidence="7">
    <location>
        <begin position="320"/>
        <end position="342"/>
    </location>
</feature>
<dbReference type="InterPro" id="IPR036097">
    <property type="entry name" value="HisK_dim/P_sf"/>
</dbReference>
<dbReference type="PANTHER" id="PTHR42878">
    <property type="entry name" value="TWO-COMPONENT HISTIDINE KINASE"/>
    <property type="match status" value="1"/>
</dbReference>
<evidence type="ECO:0000256" key="6">
    <source>
        <dbReference type="ARBA" id="ARBA00022777"/>
    </source>
</evidence>
<dbReference type="SUPFAM" id="SSF158472">
    <property type="entry name" value="HAMP domain-like"/>
    <property type="match status" value="1"/>
</dbReference>
<dbReference type="RefSeq" id="WP_077026630.1">
    <property type="nucleotide sequence ID" value="NZ_CP017641.1"/>
</dbReference>
<dbReference type="PROSITE" id="PS50885">
    <property type="entry name" value="HAMP"/>
    <property type="match status" value="1"/>
</dbReference>
<dbReference type="KEGG" id="fmr:Fuma_05133"/>
<dbReference type="Proteomes" id="UP000187735">
    <property type="component" value="Chromosome"/>
</dbReference>
<dbReference type="Pfam" id="PF02518">
    <property type="entry name" value="HATPase_c"/>
    <property type="match status" value="1"/>
</dbReference>
<dbReference type="InterPro" id="IPR050351">
    <property type="entry name" value="BphY/WalK/GraS-like"/>
</dbReference>
<dbReference type="SUPFAM" id="SSF103190">
    <property type="entry name" value="Sensory domain-like"/>
    <property type="match status" value="1"/>
</dbReference>
<keyword evidence="4" id="KW-0597">Phosphoprotein</keyword>
<evidence type="ECO:0000259" key="8">
    <source>
        <dbReference type="PROSITE" id="PS50109"/>
    </source>
</evidence>
<dbReference type="Gene3D" id="1.10.287.130">
    <property type="match status" value="1"/>
</dbReference>
<sequence length="632" mass="71140">MRIAQKIRLLVLSLVAASSIGIAASAIWGYMSIIEGLQIEGLQRQATISEDRLSLAFDEISHDIRLLAGLPIVKNILADAEADDSTAADSETRDQLASIFAEMLRAKPYYAQVRLIGVQDEGRERVRLDRVDNKIFRPAESDLQRKGERLYFQETIALPRDQIYYSRINLNREKGQIEIPHRPMLRVAMPIFDADERPAGIVIINLDFQPFAEKHLPSNADGRYVYYLTDDHGDYIFHPDKSQTFGFDLGHEAKAQSDFHQLEQFFESDTTSLTFPQQNPELPRGSSVHFRKLRPFSTDRELALGVFATFEDIGQAANTITFHTGLIVAAMLVIGMVFAFALSERLTRPIANIAVAVEALRAGRSTNSLPVARDDELGSLARSFQDMRESLLSHEAELLSTNKELRLANQDLEHFAHIASHNLREPIRRIATLSNLVIDDISESDSNKTAPLIETMKRECNRALQQIADFRIFTSIGDEFLVREDVNLRSVVEEILDNFQSKIESTEAVVVVESLPVVSCYRSLVQLIYRKLVENAVQYAKQAGFELRFTVEDSQNGPILGVRNTGSSIETKHHQSVFNLFTRLTNDEDGTGTGLSLCRRAVERHSGQIWLDSGEDFVHFKFTLNGQASESK</sequence>
<dbReference type="PROSITE" id="PS50109">
    <property type="entry name" value="HIS_KIN"/>
    <property type="match status" value="1"/>
</dbReference>
<dbReference type="Gene3D" id="3.30.565.10">
    <property type="entry name" value="Histidine kinase-like ATPase, C-terminal domain"/>
    <property type="match status" value="1"/>
</dbReference>
<dbReference type="Gene3D" id="3.30.450.20">
    <property type="entry name" value="PAS domain"/>
    <property type="match status" value="1"/>
</dbReference>
<dbReference type="CDD" id="cd06225">
    <property type="entry name" value="HAMP"/>
    <property type="match status" value="1"/>
</dbReference>
<dbReference type="Gene3D" id="6.10.340.10">
    <property type="match status" value="1"/>
</dbReference>
<protein>
    <recommendedName>
        <fullName evidence="3">histidine kinase</fullName>
        <ecNumber evidence="3">2.7.13.3</ecNumber>
    </recommendedName>
</protein>
<dbReference type="STRING" id="1891926.Fuma_05133"/>
<dbReference type="OrthoDB" id="9808408at2"/>
<evidence type="ECO:0000256" key="4">
    <source>
        <dbReference type="ARBA" id="ARBA00022553"/>
    </source>
</evidence>
<dbReference type="GO" id="GO:0016020">
    <property type="term" value="C:membrane"/>
    <property type="evidence" value="ECO:0007669"/>
    <property type="project" value="UniProtKB-SubCell"/>
</dbReference>
<dbReference type="InterPro" id="IPR003594">
    <property type="entry name" value="HATPase_dom"/>
</dbReference>
<evidence type="ECO:0000259" key="9">
    <source>
        <dbReference type="PROSITE" id="PS50885"/>
    </source>
</evidence>
<evidence type="ECO:0000256" key="1">
    <source>
        <dbReference type="ARBA" id="ARBA00000085"/>
    </source>
</evidence>
<evidence type="ECO:0000256" key="5">
    <source>
        <dbReference type="ARBA" id="ARBA00022679"/>
    </source>
</evidence>
<dbReference type="EC" id="2.7.13.3" evidence="3"/>
<dbReference type="GO" id="GO:0000156">
    <property type="term" value="F:phosphorelay response regulator activity"/>
    <property type="evidence" value="ECO:0007669"/>
    <property type="project" value="TreeGrafter"/>
</dbReference>
<feature type="domain" description="HAMP" evidence="9">
    <location>
        <begin position="344"/>
        <end position="396"/>
    </location>
</feature>
<dbReference type="CDD" id="cd18773">
    <property type="entry name" value="PDC1_HK_sensor"/>
    <property type="match status" value="1"/>
</dbReference>
<dbReference type="Pfam" id="PF00672">
    <property type="entry name" value="HAMP"/>
    <property type="match status" value="1"/>
</dbReference>
<dbReference type="SUPFAM" id="SSF55874">
    <property type="entry name" value="ATPase domain of HSP90 chaperone/DNA topoisomerase II/histidine kinase"/>
    <property type="match status" value="1"/>
</dbReference>
<keyword evidence="7" id="KW-0812">Transmembrane</keyword>
<keyword evidence="7" id="KW-1133">Transmembrane helix</keyword>
<comment type="catalytic activity">
    <reaction evidence="1">
        <text>ATP + protein L-histidine = ADP + protein N-phospho-L-histidine.</text>
        <dbReference type="EC" id="2.7.13.3"/>
    </reaction>
</comment>
<dbReference type="GO" id="GO:0000155">
    <property type="term" value="F:phosphorelay sensor kinase activity"/>
    <property type="evidence" value="ECO:0007669"/>
    <property type="project" value="InterPro"/>
</dbReference>
<gene>
    <name evidence="10" type="primary">cph_8</name>
    <name evidence="10" type="ORF">Fuma_05133</name>
</gene>
<proteinExistence type="predicted"/>
<evidence type="ECO:0000313" key="10">
    <source>
        <dbReference type="EMBL" id="APZ95475.1"/>
    </source>
</evidence>
<evidence type="ECO:0000256" key="2">
    <source>
        <dbReference type="ARBA" id="ARBA00004370"/>
    </source>
</evidence>
<dbReference type="InterPro" id="IPR005467">
    <property type="entry name" value="His_kinase_dom"/>
</dbReference>
<dbReference type="PANTHER" id="PTHR42878:SF15">
    <property type="entry name" value="BACTERIOPHYTOCHROME"/>
    <property type="match status" value="1"/>
</dbReference>
<dbReference type="SUPFAM" id="SSF47384">
    <property type="entry name" value="Homodimeric domain of signal transducing histidine kinase"/>
    <property type="match status" value="1"/>
</dbReference>
<dbReference type="InterPro" id="IPR036890">
    <property type="entry name" value="HATPase_C_sf"/>
</dbReference>
<evidence type="ECO:0000313" key="11">
    <source>
        <dbReference type="Proteomes" id="UP000187735"/>
    </source>
</evidence>
<comment type="subcellular location">
    <subcellularLocation>
        <location evidence="2">Membrane</location>
    </subcellularLocation>
</comment>
<name>A0A1P8WN49_9PLAN</name>
<keyword evidence="5 10" id="KW-0808">Transferase</keyword>
<dbReference type="InterPro" id="IPR029151">
    <property type="entry name" value="Sensor-like_sf"/>
</dbReference>
<accession>A0A1P8WN49</accession>
<reference evidence="10 11" key="1">
    <citation type="journal article" date="2016" name="Front. Microbiol.">
        <title>Fuerstia marisgermanicae gen. nov., sp. nov., an Unusual Member of the Phylum Planctomycetes from the German Wadden Sea.</title>
        <authorList>
            <person name="Kohn T."/>
            <person name="Heuer A."/>
            <person name="Jogler M."/>
            <person name="Vollmers J."/>
            <person name="Boedeker C."/>
            <person name="Bunk B."/>
            <person name="Rast P."/>
            <person name="Borchert D."/>
            <person name="Glockner I."/>
            <person name="Freese H.M."/>
            <person name="Klenk H.P."/>
            <person name="Overmann J."/>
            <person name="Kaster A.K."/>
            <person name="Rohde M."/>
            <person name="Wiegand S."/>
            <person name="Jogler C."/>
        </authorList>
    </citation>
    <scope>NUCLEOTIDE SEQUENCE [LARGE SCALE GENOMIC DNA]</scope>
    <source>
        <strain evidence="10 11">NH11</strain>
    </source>
</reference>
<evidence type="ECO:0000256" key="3">
    <source>
        <dbReference type="ARBA" id="ARBA00012438"/>
    </source>
</evidence>
<keyword evidence="11" id="KW-1185">Reference proteome</keyword>
<keyword evidence="7" id="KW-0472">Membrane</keyword>
<dbReference type="Pfam" id="PF21623">
    <property type="entry name" value="HK_sensor_dom_bact"/>
    <property type="match status" value="1"/>
</dbReference>
<keyword evidence="6" id="KW-0418">Kinase</keyword>
<feature type="domain" description="Histidine kinase" evidence="8">
    <location>
        <begin position="418"/>
        <end position="628"/>
    </location>
</feature>
<dbReference type="GO" id="GO:0030295">
    <property type="term" value="F:protein kinase activator activity"/>
    <property type="evidence" value="ECO:0007669"/>
    <property type="project" value="TreeGrafter"/>
</dbReference>
<dbReference type="EMBL" id="CP017641">
    <property type="protein sequence ID" value="APZ95475.1"/>
    <property type="molecule type" value="Genomic_DNA"/>
</dbReference>
<dbReference type="GO" id="GO:0007234">
    <property type="term" value="P:osmosensory signaling via phosphorelay pathway"/>
    <property type="evidence" value="ECO:0007669"/>
    <property type="project" value="TreeGrafter"/>
</dbReference>
<dbReference type="InterPro" id="IPR003660">
    <property type="entry name" value="HAMP_dom"/>
</dbReference>
<organism evidence="10 11">
    <name type="scientific">Fuerstiella marisgermanici</name>
    <dbReference type="NCBI Taxonomy" id="1891926"/>
    <lineage>
        <taxon>Bacteria</taxon>
        <taxon>Pseudomonadati</taxon>
        <taxon>Planctomycetota</taxon>
        <taxon>Planctomycetia</taxon>
        <taxon>Planctomycetales</taxon>
        <taxon>Planctomycetaceae</taxon>
        <taxon>Fuerstiella</taxon>
    </lineage>
</organism>
<dbReference type="AlphaFoldDB" id="A0A1P8WN49"/>
<evidence type="ECO:0000256" key="7">
    <source>
        <dbReference type="SAM" id="Phobius"/>
    </source>
</evidence>